<dbReference type="EMBL" id="PSQE01000001">
    <property type="protein sequence ID" value="RHN78581.1"/>
    <property type="molecule type" value="Genomic_DNA"/>
</dbReference>
<evidence type="ECO:0000313" key="3">
    <source>
        <dbReference type="Proteomes" id="UP000265566"/>
    </source>
</evidence>
<feature type="transmembrane region" description="Helical" evidence="1">
    <location>
        <begin position="21"/>
        <end position="44"/>
    </location>
</feature>
<accession>A0A396JPH6</accession>
<organism evidence="2 3">
    <name type="scientific">Medicago truncatula</name>
    <name type="common">Barrel medic</name>
    <name type="synonym">Medicago tribuloides</name>
    <dbReference type="NCBI Taxonomy" id="3880"/>
    <lineage>
        <taxon>Eukaryota</taxon>
        <taxon>Viridiplantae</taxon>
        <taxon>Streptophyta</taxon>
        <taxon>Embryophyta</taxon>
        <taxon>Tracheophyta</taxon>
        <taxon>Spermatophyta</taxon>
        <taxon>Magnoliopsida</taxon>
        <taxon>eudicotyledons</taxon>
        <taxon>Gunneridae</taxon>
        <taxon>Pentapetalae</taxon>
        <taxon>rosids</taxon>
        <taxon>fabids</taxon>
        <taxon>Fabales</taxon>
        <taxon>Fabaceae</taxon>
        <taxon>Papilionoideae</taxon>
        <taxon>50 kb inversion clade</taxon>
        <taxon>NPAAA clade</taxon>
        <taxon>Hologalegina</taxon>
        <taxon>IRL clade</taxon>
        <taxon>Trifolieae</taxon>
        <taxon>Medicago</taxon>
    </lineage>
</organism>
<dbReference type="AlphaFoldDB" id="A0A396JPH6"/>
<reference evidence="3" key="1">
    <citation type="journal article" date="2018" name="Nat. Plants">
        <title>Whole-genome landscape of Medicago truncatula symbiotic genes.</title>
        <authorList>
            <person name="Pecrix Y."/>
            <person name="Staton S.E."/>
            <person name="Sallet E."/>
            <person name="Lelandais-Briere C."/>
            <person name="Moreau S."/>
            <person name="Carrere S."/>
            <person name="Blein T."/>
            <person name="Jardinaud M.F."/>
            <person name="Latrasse D."/>
            <person name="Zouine M."/>
            <person name="Zahm M."/>
            <person name="Kreplak J."/>
            <person name="Mayjonade B."/>
            <person name="Satge C."/>
            <person name="Perez M."/>
            <person name="Cauet S."/>
            <person name="Marande W."/>
            <person name="Chantry-Darmon C."/>
            <person name="Lopez-Roques C."/>
            <person name="Bouchez O."/>
            <person name="Berard A."/>
            <person name="Debelle F."/>
            <person name="Munos S."/>
            <person name="Bendahmane A."/>
            <person name="Berges H."/>
            <person name="Niebel A."/>
            <person name="Buitink J."/>
            <person name="Frugier F."/>
            <person name="Benhamed M."/>
            <person name="Crespi M."/>
            <person name="Gouzy J."/>
            <person name="Gamas P."/>
        </authorList>
    </citation>
    <scope>NUCLEOTIDE SEQUENCE [LARGE SCALE GENOMIC DNA]</scope>
    <source>
        <strain evidence="3">cv. Jemalong A17</strain>
    </source>
</reference>
<protein>
    <recommendedName>
        <fullName evidence="4">Transmembrane protein</fullName>
    </recommendedName>
</protein>
<evidence type="ECO:0008006" key="4">
    <source>
        <dbReference type="Google" id="ProtNLM"/>
    </source>
</evidence>
<gene>
    <name evidence="2" type="ORF">MtrunA17_Chr1g0167491</name>
</gene>
<evidence type="ECO:0000313" key="2">
    <source>
        <dbReference type="EMBL" id="RHN78581.1"/>
    </source>
</evidence>
<keyword evidence="1" id="KW-0472">Membrane</keyword>
<keyword evidence="1" id="KW-0812">Transmembrane</keyword>
<proteinExistence type="predicted"/>
<sequence length="62" mass="7006">MSCVRSVSVFRHQHVVTFNHFYFLNSVYVSMSVLCLMSVSVSMLHNGDIVCTNLSNSLHLVD</sequence>
<dbReference type="Gramene" id="rna2199">
    <property type="protein sequence ID" value="RHN78581.1"/>
    <property type="gene ID" value="gene2199"/>
</dbReference>
<comment type="caution">
    <text evidence="2">The sequence shown here is derived from an EMBL/GenBank/DDBJ whole genome shotgun (WGS) entry which is preliminary data.</text>
</comment>
<dbReference type="Proteomes" id="UP000265566">
    <property type="component" value="Chromosome 1"/>
</dbReference>
<evidence type="ECO:0000256" key="1">
    <source>
        <dbReference type="SAM" id="Phobius"/>
    </source>
</evidence>
<keyword evidence="1" id="KW-1133">Transmembrane helix</keyword>
<name>A0A396JPH6_MEDTR</name>